<reference evidence="2 3" key="1">
    <citation type="submission" date="2018-06" db="EMBL/GenBank/DDBJ databases">
        <title>Comparative genomics reveals the genomic features of Rhizophagus irregularis, R. cerebriforme, R. diaphanum and Gigaspora rosea, and their symbiotic lifestyle signature.</title>
        <authorList>
            <person name="Morin E."/>
            <person name="San Clemente H."/>
            <person name="Chen E.C.H."/>
            <person name="De La Providencia I."/>
            <person name="Hainaut M."/>
            <person name="Kuo A."/>
            <person name="Kohler A."/>
            <person name="Murat C."/>
            <person name="Tang N."/>
            <person name="Roy S."/>
            <person name="Loubradou J."/>
            <person name="Henrissat B."/>
            <person name="Grigoriev I.V."/>
            <person name="Corradi N."/>
            <person name="Roux C."/>
            <person name="Martin F.M."/>
        </authorList>
    </citation>
    <scope>NUCLEOTIDE SEQUENCE [LARGE SCALE GENOMIC DNA]</scope>
    <source>
        <strain evidence="2 3">DAOM 227022</strain>
    </source>
</reference>
<evidence type="ECO:0000313" key="3">
    <source>
        <dbReference type="Proteomes" id="UP000265703"/>
    </source>
</evidence>
<evidence type="ECO:0000256" key="1">
    <source>
        <dbReference type="SAM" id="Phobius"/>
    </source>
</evidence>
<keyword evidence="3" id="KW-1185">Reference proteome</keyword>
<accession>A0A397T490</accession>
<organism evidence="2 3">
    <name type="scientific">Glomus cerebriforme</name>
    <dbReference type="NCBI Taxonomy" id="658196"/>
    <lineage>
        <taxon>Eukaryota</taxon>
        <taxon>Fungi</taxon>
        <taxon>Fungi incertae sedis</taxon>
        <taxon>Mucoromycota</taxon>
        <taxon>Glomeromycotina</taxon>
        <taxon>Glomeromycetes</taxon>
        <taxon>Glomerales</taxon>
        <taxon>Glomeraceae</taxon>
        <taxon>Glomus</taxon>
    </lineage>
</organism>
<keyword evidence="1" id="KW-0812">Transmembrane</keyword>
<name>A0A397T490_9GLOM</name>
<comment type="caution">
    <text evidence="2">The sequence shown here is derived from an EMBL/GenBank/DDBJ whole genome shotgun (WGS) entry which is preliminary data.</text>
</comment>
<proteinExistence type="predicted"/>
<keyword evidence="1" id="KW-1133">Transmembrane helix</keyword>
<dbReference type="AlphaFoldDB" id="A0A397T490"/>
<gene>
    <name evidence="2" type="ORF">C1645_763248</name>
</gene>
<keyword evidence="1" id="KW-0472">Membrane</keyword>
<protein>
    <submittedName>
        <fullName evidence="2">Uncharacterized protein</fullName>
    </submittedName>
</protein>
<dbReference type="Proteomes" id="UP000265703">
    <property type="component" value="Unassembled WGS sequence"/>
</dbReference>
<evidence type="ECO:0000313" key="2">
    <source>
        <dbReference type="EMBL" id="RIA93108.1"/>
    </source>
</evidence>
<sequence>MHTLQIQRQYMLILLNPHFHLNKLNSLRRKRKQKRKNGILVVNQMMTLKQSLTGITMILPYKTKKI</sequence>
<feature type="transmembrane region" description="Helical" evidence="1">
    <location>
        <begin position="38"/>
        <end position="61"/>
    </location>
</feature>
<dbReference type="EMBL" id="QKYT01000111">
    <property type="protein sequence ID" value="RIA93108.1"/>
    <property type="molecule type" value="Genomic_DNA"/>
</dbReference>